<feature type="domain" description="KHA" evidence="1">
    <location>
        <begin position="71"/>
        <end position="139"/>
    </location>
</feature>
<evidence type="ECO:0000313" key="2">
    <source>
        <dbReference type="EMBL" id="CAA2975827.1"/>
    </source>
</evidence>
<comment type="caution">
    <text evidence="2">The sequence shown here is derived from an EMBL/GenBank/DDBJ whole genome shotgun (WGS) entry which is preliminary data.</text>
</comment>
<dbReference type="GO" id="GO:0034220">
    <property type="term" value="P:monoatomic ion transmembrane transport"/>
    <property type="evidence" value="ECO:0007669"/>
    <property type="project" value="UniProtKB-KW"/>
</dbReference>
<protein>
    <submittedName>
        <fullName evidence="2">Potassium channel AKT1-like</fullName>
    </submittedName>
</protein>
<dbReference type="EMBL" id="CACTIH010002313">
    <property type="protein sequence ID" value="CAA2975827.1"/>
    <property type="molecule type" value="Genomic_DNA"/>
</dbReference>
<name>A0A8S0RAF5_OLEEU</name>
<dbReference type="Proteomes" id="UP000594638">
    <property type="component" value="Unassembled WGS sequence"/>
</dbReference>
<keyword evidence="2" id="KW-0406">Ion transport</keyword>
<accession>A0A8S0RAF5</accession>
<dbReference type="PROSITE" id="PS51490">
    <property type="entry name" value="KHA"/>
    <property type="match status" value="1"/>
</dbReference>
<reference evidence="2 3" key="1">
    <citation type="submission" date="2019-12" db="EMBL/GenBank/DDBJ databases">
        <authorList>
            <person name="Alioto T."/>
            <person name="Alioto T."/>
            <person name="Gomez Garrido J."/>
        </authorList>
    </citation>
    <scope>NUCLEOTIDE SEQUENCE [LARGE SCALE GENOMIC DNA]</scope>
</reference>
<proteinExistence type="predicted"/>
<keyword evidence="2" id="KW-0407">Ion channel</keyword>
<organism evidence="2 3">
    <name type="scientific">Olea europaea subsp. europaea</name>
    <dbReference type="NCBI Taxonomy" id="158383"/>
    <lineage>
        <taxon>Eukaryota</taxon>
        <taxon>Viridiplantae</taxon>
        <taxon>Streptophyta</taxon>
        <taxon>Embryophyta</taxon>
        <taxon>Tracheophyta</taxon>
        <taxon>Spermatophyta</taxon>
        <taxon>Magnoliopsida</taxon>
        <taxon>eudicotyledons</taxon>
        <taxon>Gunneridae</taxon>
        <taxon>Pentapetalae</taxon>
        <taxon>asterids</taxon>
        <taxon>lamiids</taxon>
        <taxon>Lamiales</taxon>
        <taxon>Oleaceae</taxon>
        <taxon>Oleeae</taxon>
        <taxon>Olea</taxon>
    </lineage>
</organism>
<evidence type="ECO:0000259" key="1">
    <source>
        <dbReference type="PROSITE" id="PS51490"/>
    </source>
</evidence>
<dbReference type="InterPro" id="IPR021789">
    <property type="entry name" value="KHA_dom"/>
</dbReference>
<sequence>MHLTLRNTPVNLHCLLRTQNICYKNTPLKQRMSNFQNSLFGIISAAKKPNEGERGVFQSLLSLATRQDRARVVLSCPERGDGAKILVLLPGSLQELLDLGYQKFGFYPTEILTKDGALIEDLAVIRDGDHLVLANDDGQ</sequence>
<dbReference type="Pfam" id="PF11834">
    <property type="entry name" value="KHA"/>
    <property type="match status" value="1"/>
</dbReference>
<evidence type="ECO:0000313" key="3">
    <source>
        <dbReference type="Proteomes" id="UP000594638"/>
    </source>
</evidence>
<dbReference type="OrthoDB" id="1731870at2759"/>
<dbReference type="AlphaFoldDB" id="A0A8S0RAF5"/>
<keyword evidence="3" id="KW-1185">Reference proteome</keyword>
<gene>
    <name evidence="2" type="ORF">OLEA9_A043106</name>
</gene>
<dbReference type="Gramene" id="OE9A043106T1">
    <property type="protein sequence ID" value="OE9A043106C1"/>
    <property type="gene ID" value="OE9A043106"/>
</dbReference>
<keyword evidence="2" id="KW-0813">Transport</keyword>